<gene>
    <name evidence="1" type="ORF">L1987_55959</name>
</gene>
<dbReference type="EMBL" id="CM042035">
    <property type="protein sequence ID" value="KAI3756145.1"/>
    <property type="molecule type" value="Genomic_DNA"/>
</dbReference>
<evidence type="ECO:0000313" key="2">
    <source>
        <dbReference type="Proteomes" id="UP001056120"/>
    </source>
</evidence>
<sequence>MRKSSESSSQTSFPKSSLPIDSVNPPNVTLRTSSSLIIKVQLLLLFNIKSFLGAALLPYWLWFFIK</sequence>
<evidence type="ECO:0000313" key="1">
    <source>
        <dbReference type="EMBL" id="KAI3756145.1"/>
    </source>
</evidence>
<dbReference type="Proteomes" id="UP001056120">
    <property type="component" value="Linkage Group LG18"/>
</dbReference>
<keyword evidence="2" id="KW-1185">Reference proteome</keyword>
<accession>A0ACB9EBS3</accession>
<comment type="caution">
    <text evidence="1">The sequence shown here is derived from an EMBL/GenBank/DDBJ whole genome shotgun (WGS) entry which is preliminary data.</text>
</comment>
<reference evidence="1 2" key="2">
    <citation type="journal article" date="2022" name="Mol. Ecol. Resour.">
        <title>The genomes of chicory, endive, great burdock and yacon provide insights into Asteraceae paleo-polyploidization history and plant inulin production.</title>
        <authorList>
            <person name="Fan W."/>
            <person name="Wang S."/>
            <person name="Wang H."/>
            <person name="Wang A."/>
            <person name="Jiang F."/>
            <person name="Liu H."/>
            <person name="Zhao H."/>
            <person name="Xu D."/>
            <person name="Zhang Y."/>
        </authorList>
    </citation>
    <scope>NUCLEOTIDE SEQUENCE [LARGE SCALE GENOMIC DNA]</scope>
    <source>
        <strain evidence="2">cv. Yunnan</strain>
        <tissue evidence="1">Leaves</tissue>
    </source>
</reference>
<protein>
    <submittedName>
        <fullName evidence="1">Uncharacterized protein</fullName>
    </submittedName>
</protein>
<proteinExistence type="predicted"/>
<name>A0ACB9EBS3_9ASTR</name>
<organism evidence="1 2">
    <name type="scientific">Smallanthus sonchifolius</name>
    <dbReference type="NCBI Taxonomy" id="185202"/>
    <lineage>
        <taxon>Eukaryota</taxon>
        <taxon>Viridiplantae</taxon>
        <taxon>Streptophyta</taxon>
        <taxon>Embryophyta</taxon>
        <taxon>Tracheophyta</taxon>
        <taxon>Spermatophyta</taxon>
        <taxon>Magnoliopsida</taxon>
        <taxon>eudicotyledons</taxon>
        <taxon>Gunneridae</taxon>
        <taxon>Pentapetalae</taxon>
        <taxon>asterids</taxon>
        <taxon>campanulids</taxon>
        <taxon>Asterales</taxon>
        <taxon>Asteraceae</taxon>
        <taxon>Asteroideae</taxon>
        <taxon>Heliantheae alliance</taxon>
        <taxon>Millerieae</taxon>
        <taxon>Smallanthus</taxon>
    </lineage>
</organism>
<reference evidence="2" key="1">
    <citation type="journal article" date="2022" name="Mol. Ecol. Resour.">
        <title>The genomes of chicory, endive, great burdock and yacon provide insights into Asteraceae palaeo-polyploidization history and plant inulin production.</title>
        <authorList>
            <person name="Fan W."/>
            <person name="Wang S."/>
            <person name="Wang H."/>
            <person name="Wang A."/>
            <person name="Jiang F."/>
            <person name="Liu H."/>
            <person name="Zhao H."/>
            <person name="Xu D."/>
            <person name="Zhang Y."/>
        </authorList>
    </citation>
    <scope>NUCLEOTIDE SEQUENCE [LARGE SCALE GENOMIC DNA]</scope>
    <source>
        <strain evidence="2">cv. Yunnan</strain>
    </source>
</reference>